<dbReference type="EMBL" id="CABFNP030001029">
    <property type="protein sequence ID" value="CAI6090563.1"/>
    <property type="molecule type" value="Genomic_DNA"/>
</dbReference>
<gene>
    <name evidence="4" type="ORF">CCHLO57077_00014900</name>
</gene>
<sequence length="285" mass="30359">MSRQHKLPLLALFLLSFLLNGCGAQAVDKDQVVWTTQSGWKDMKTCAKCNFDYLFCNWPGNLQGDIGCSTNACMCRASTLGQTLKKVSDSVLSACSNYDDQRDATRFLIAYCSDKGYTSIGSAVIASSTGAFTVTETVTVSVVTQTVFVVTSDSRVSSQTSEAVTATTKESRTAAPGVISTQIVSNGVTSIITITKGPEQTSSSTTSNGSSDNTNSSSRDGDKLSKAELIGIIVAVVGVFIAALTLWVTWRGRKRRRAKSKASPTPLPDSGHQLKDIPVQNQDEA</sequence>
<keyword evidence="2" id="KW-0812">Transmembrane</keyword>
<accession>A0AA35M4Z8</accession>
<feature type="chain" id="PRO_5041370955" description="Extracellular membrane protein CFEM domain-containing protein" evidence="3">
    <location>
        <begin position="25"/>
        <end position="285"/>
    </location>
</feature>
<comment type="caution">
    <text evidence="4">The sequence shown here is derived from an EMBL/GenBank/DDBJ whole genome shotgun (WGS) entry which is preliminary data.</text>
</comment>
<protein>
    <recommendedName>
        <fullName evidence="6">Extracellular membrane protein CFEM domain-containing protein</fullName>
    </recommendedName>
</protein>
<evidence type="ECO:0000256" key="2">
    <source>
        <dbReference type="SAM" id="Phobius"/>
    </source>
</evidence>
<keyword evidence="2" id="KW-0472">Membrane</keyword>
<evidence type="ECO:0000256" key="1">
    <source>
        <dbReference type="SAM" id="MobiDB-lite"/>
    </source>
</evidence>
<evidence type="ECO:0000313" key="5">
    <source>
        <dbReference type="Proteomes" id="UP001160390"/>
    </source>
</evidence>
<name>A0AA35M4Z8_9HYPO</name>
<dbReference type="Proteomes" id="UP001160390">
    <property type="component" value="Unassembled WGS sequence"/>
</dbReference>
<feature type="region of interest" description="Disordered" evidence="1">
    <location>
        <begin position="255"/>
        <end position="285"/>
    </location>
</feature>
<feature type="signal peptide" evidence="3">
    <location>
        <begin position="1"/>
        <end position="24"/>
    </location>
</feature>
<feature type="compositionally biased region" description="Low complexity" evidence="1">
    <location>
        <begin position="201"/>
        <end position="218"/>
    </location>
</feature>
<feature type="region of interest" description="Disordered" evidence="1">
    <location>
        <begin position="196"/>
        <end position="222"/>
    </location>
</feature>
<feature type="transmembrane region" description="Helical" evidence="2">
    <location>
        <begin position="229"/>
        <end position="250"/>
    </location>
</feature>
<keyword evidence="2" id="KW-1133">Transmembrane helix</keyword>
<dbReference type="AlphaFoldDB" id="A0AA35M4Z8"/>
<keyword evidence="3" id="KW-0732">Signal</keyword>
<keyword evidence="5" id="KW-1185">Reference proteome</keyword>
<reference evidence="4" key="1">
    <citation type="submission" date="2023-01" db="EMBL/GenBank/DDBJ databases">
        <authorList>
            <person name="Piombo E."/>
        </authorList>
    </citation>
    <scope>NUCLEOTIDE SEQUENCE</scope>
</reference>
<organism evidence="4 5">
    <name type="scientific">Clonostachys chloroleuca</name>
    <dbReference type="NCBI Taxonomy" id="1926264"/>
    <lineage>
        <taxon>Eukaryota</taxon>
        <taxon>Fungi</taxon>
        <taxon>Dikarya</taxon>
        <taxon>Ascomycota</taxon>
        <taxon>Pezizomycotina</taxon>
        <taxon>Sordariomycetes</taxon>
        <taxon>Hypocreomycetidae</taxon>
        <taxon>Hypocreales</taxon>
        <taxon>Bionectriaceae</taxon>
        <taxon>Clonostachys</taxon>
    </lineage>
</organism>
<proteinExistence type="predicted"/>
<evidence type="ECO:0000313" key="4">
    <source>
        <dbReference type="EMBL" id="CAI6090563.1"/>
    </source>
</evidence>
<evidence type="ECO:0008006" key="6">
    <source>
        <dbReference type="Google" id="ProtNLM"/>
    </source>
</evidence>
<evidence type="ECO:0000256" key="3">
    <source>
        <dbReference type="SAM" id="SignalP"/>
    </source>
</evidence>